<dbReference type="InterPro" id="IPR029000">
    <property type="entry name" value="Cyclophilin-like_dom_sf"/>
</dbReference>
<dbReference type="Pfam" id="PF00160">
    <property type="entry name" value="Pro_isomerase"/>
    <property type="match status" value="1"/>
</dbReference>
<dbReference type="PRINTS" id="PR00153">
    <property type="entry name" value="CSAPPISMRASE"/>
</dbReference>
<evidence type="ECO:0000256" key="1">
    <source>
        <dbReference type="ARBA" id="ARBA00023110"/>
    </source>
</evidence>
<feature type="chain" id="PRO_5011816087" description="Peptidyl-prolyl cis-trans isomerase" evidence="3">
    <location>
        <begin position="24"/>
        <end position="198"/>
    </location>
</feature>
<dbReference type="EMBL" id="FXWH01000001">
    <property type="protein sequence ID" value="SMQ69232.1"/>
    <property type="molecule type" value="Genomic_DNA"/>
</dbReference>
<dbReference type="EC" id="5.2.1.8" evidence="3"/>
<evidence type="ECO:0000256" key="3">
    <source>
        <dbReference type="RuleBase" id="RU363019"/>
    </source>
</evidence>
<dbReference type="OrthoDB" id="9807797at2"/>
<sequence length="198" mass="22437">MLKLLITRLTLVVGLFAMTSATAEIQPDNLFPRVKMVTSVGDIVVELNRDRAPITVKNFLRYVEKAQYNNTIFHRIVPEYVVQGGGYTEEFRDKPSFEQIVNESGNGLKNDYGTIAMARERAPHSATRQFFFNIDNNDSLNPSDSRWGYTVFGKVVAGDEVLQKLAQTESLPYDEKTKWRDVPVDPPVIIRIEVVPAQ</sequence>
<proteinExistence type="inferred from homology"/>
<dbReference type="InterPro" id="IPR002130">
    <property type="entry name" value="Cyclophilin-type_PPIase_dom"/>
</dbReference>
<organism evidence="5 6">
    <name type="scientific">Pseudidiomarina planktonica</name>
    <dbReference type="NCBI Taxonomy" id="1323738"/>
    <lineage>
        <taxon>Bacteria</taxon>
        <taxon>Pseudomonadati</taxon>
        <taxon>Pseudomonadota</taxon>
        <taxon>Gammaproteobacteria</taxon>
        <taxon>Alteromonadales</taxon>
        <taxon>Idiomarinaceae</taxon>
        <taxon>Pseudidiomarina</taxon>
    </lineage>
</organism>
<keyword evidence="3" id="KW-0732">Signal</keyword>
<accession>A0A1Y6F905</accession>
<keyword evidence="2 3" id="KW-0413">Isomerase</keyword>
<dbReference type="Proteomes" id="UP000194450">
    <property type="component" value="Unassembled WGS sequence"/>
</dbReference>
<comment type="catalytic activity">
    <reaction evidence="3">
        <text>[protein]-peptidylproline (omega=180) = [protein]-peptidylproline (omega=0)</text>
        <dbReference type="Rhea" id="RHEA:16237"/>
        <dbReference type="Rhea" id="RHEA-COMP:10747"/>
        <dbReference type="Rhea" id="RHEA-COMP:10748"/>
        <dbReference type="ChEBI" id="CHEBI:83833"/>
        <dbReference type="ChEBI" id="CHEBI:83834"/>
        <dbReference type="EC" id="5.2.1.8"/>
    </reaction>
</comment>
<dbReference type="GO" id="GO:0003755">
    <property type="term" value="F:peptidyl-prolyl cis-trans isomerase activity"/>
    <property type="evidence" value="ECO:0007669"/>
    <property type="project" value="UniProtKB-UniRule"/>
</dbReference>
<dbReference type="PROSITE" id="PS50072">
    <property type="entry name" value="CSA_PPIASE_2"/>
    <property type="match status" value="1"/>
</dbReference>
<comment type="function">
    <text evidence="3">PPIases accelerate the folding of proteins. It catalyzes the cis-trans isomerization of proline imidic peptide bonds in oligopeptides.</text>
</comment>
<dbReference type="Gene3D" id="2.40.100.10">
    <property type="entry name" value="Cyclophilin-like"/>
    <property type="match status" value="1"/>
</dbReference>
<evidence type="ECO:0000313" key="6">
    <source>
        <dbReference type="Proteomes" id="UP000194450"/>
    </source>
</evidence>
<gene>
    <name evidence="5" type="ORF">SAMN06297229_1736</name>
</gene>
<dbReference type="RefSeq" id="WP_086434762.1">
    <property type="nucleotide sequence ID" value="NZ_FXWH01000001.1"/>
</dbReference>
<evidence type="ECO:0000313" key="5">
    <source>
        <dbReference type="EMBL" id="SMQ69232.1"/>
    </source>
</evidence>
<comment type="similarity">
    <text evidence="3">Belongs to the cyclophilin-type PPIase family.</text>
</comment>
<dbReference type="SUPFAM" id="SSF50891">
    <property type="entry name" value="Cyclophilin-like"/>
    <property type="match status" value="1"/>
</dbReference>
<dbReference type="InterPro" id="IPR044665">
    <property type="entry name" value="E_coli_cyclophilin_A-like"/>
</dbReference>
<feature type="domain" description="PPIase cyclophilin-type" evidence="4">
    <location>
        <begin position="30"/>
        <end position="194"/>
    </location>
</feature>
<protein>
    <recommendedName>
        <fullName evidence="3">Peptidyl-prolyl cis-trans isomerase</fullName>
        <shortName evidence="3">PPIase</shortName>
        <ecNumber evidence="3">5.2.1.8</ecNumber>
    </recommendedName>
</protein>
<feature type="signal peptide" evidence="3">
    <location>
        <begin position="1"/>
        <end position="23"/>
    </location>
</feature>
<name>A0A1Y6F905_9GAMM</name>
<evidence type="ECO:0000259" key="4">
    <source>
        <dbReference type="PROSITE" id="PS50072"/>
    </source>
</evidence>
<dbReference type="PANTHER" id="PTHR43246">
    <property type="entry name" value="PEPTIDYL-PROLYL CIS-TRANS ISOMERASE CYP38, CHLOROPLASTIC"/>
    <property type="match status" value="1"/>
</dbReference>
<reference evidence="6" key="1">
    <citation type="submission" date="2017-04" db="EMBL/GenBank/DDBJ databases">
        <authorList>
            <person name="Varghese N."/>
            <person name="Submissions S."/>
        </authorList>
    </citation>
    <scope>NUCLEOTIDE SEQUENCE [LARGE SCALE GENOMIC DNA]</scope>
</reference>
<dbReference type="AlphaFoldDB" id="A0A1Y6F905"/>
<keyword evidence="6" id="KW-1185">Reference proteome</keyword>
<evidence type="ECO:0000256" key="2">
    <source>
        <dbReference type="ARBA" id="ARBA00023235"/>
    </source>
</evidence>
<keyword evidence="1 3" id="KW-0697">Rotamase</keyword>